<feature type="transmembrane region" description="Helical" evidence="1">
    <location>
        <begin position="153"/>
        <end position="172"/>
    </location>
</feature>
<feature type="transmembrane region" description="Helical" evidence="1">
    <location>
        <begin position="12"/>
        <end position="37"/>
    </location>
</feature>
<dbReference type="GO" id="GO:0016020">
    <property type="term" value="C:membrane"/>
    <property type="evidence" value="ECO:0007669"/>
    <property type="project" value="InterPro"/>
</dbReference>
<name>A0A7X1E9V2_9BACT</name>
<keyword evidence="1" id="KW-1133">Transmembrane helix</keyword>
<gene>
    <name evidence="2" type="ORF">H5P27_17405</name>
</gene>
<dbReference type="RefSeq" id="WP_185661698.1">
    <property type="nucleotide sequence ID" value="NZ_CAWPOO010000013.1"/>
</dbReference>
<sequence>MNVVLRSTLDKAAISMAVICGIHCLVTPVLLVALPLLATTFWVDENFHLWMLLFVIPTTTLAVWSGCRRHKDKWVALCAVIGIGILSSALIAERIEHGHGDGHDHAAESIYAQNEEQTLLGGSSDETHAAGGGCCELHPAAEEGDSLATVLPLTWHALLNTLGGCFLVAGHVRNFLLCRKNDCSHCDECSSSK</sequence>
<evidence type="ECO:0000313" key="3">
    <source>
        <dbReference type="Proteomes" id="UP000526501"/>
    </source>
</evidence>
<dbReference type="GO" id="GO:0015097">
    <property type="term" value="F:mercury ion transmembrane transporter activity"/>
    <property type="evidence" value="ECO:0007669"/>
    <property type="project" value="InterPro"/>
</dbReference>
<keyword evidence="1" id="KW-0812">Transmembrane</keyword>
<protein>
    <submittedName>
        <fullName evidence="2">MerC domain-containing protein</fullName>
    </submittedName>
</protein>
<feature type="transmembrane region" description="Helical" evidence="1">
    <location>
        <begin position="49"/>
        <end position="67"/>
    </location>
</feature>
<feature type="transmembrane region" description="Helical" evidence="1">
    <location>
        <begin position="74"/>
        <end position="92"/>
    </location>
</feature>
<organism evidence="2 3">
    <name type="scientific">Pelagicoccus albus</name>
    <dbReference type="NCBI Taxonomy" id="415222"/>
    <lineage>
        <taxon>Bacteria</taxon>
        <taxon>Pseudomonadati</taxon>
        <taxon>Verrucomicrobiota</taxon>
        <taxon>Opitutia</taxon>
        <taxon>Puniceicoccales</taxon>
        <taxon>Pelagicoccaceae</taxon>
        <taxon>Pelagicoccus</taxon>
    </lineage>
</organism>
<dbReference type="Proteomes" id="UP000526501">
    <property type="component" value="Unassembled WGS sequence"/>
</dbReference>
<accession>A0A7X1E9V2</accession>
<reference evidence="2 3" key="1">
    <citation type="submission" date="2020-07" db="EMBL/GenBank/DDBJ databases">
        <authorList>
            <person name="Feng X."/>
        </authorList>
    </citation>
    <scope>NUCLEOTIDE SEQUENCE [LARGE SCALE GENOMIC DNA]</scope>
    <source>
        <strain evidence="2 3">JCM23202</strain>
    </source>
</reference>
<proteinExistence type="predicted"/>
<dbReference type="InterPro" id="IPR004891">
    <property type="entry name" value="Mercury-R_MerC"/>
</dbReference>
<evidence type="ECO:0000313" key="2">
    <source>
        <dbReference type="EMBL" id="MBC2607834.1"/>
    </source>
</evidence>
<dbReference type="EMBL" id="JACHVC010000013">
    <property type="protein sequence ID" value="MBC2607834.1"/>
    <property type="molecule type" value="Genomic_DNA"/>
</dbReference>
<evidence type="ECO:0000256" key="1">
    <source>
        <dbReference type="SAM" id="Phobius"/>
    </source>
</evidence>
<keyword evidence="1" id="KW-0472">Membrane</keyword>
<dbReference type="AlphaFoldDB" id="A0A7X1E9V2"/>
<keyword evidence="3" id="KW-1185">Reference proteome</keyword>
<dbReference type="Pfam" id="PF03203">
    <property type="entry name" value="MerC"/>
    <property type="match status" value="1"/>
</dbReference>
<comment type="caution">
    <text evidence="2">The sequence shown here is derived from an EMBL/GenBank/DDBJ whole genome shotgun (WGS) entry which is preliminary data.</text>
</comment>